<dbReference type="EMBL" id="JAHUZN010000001">
    <property type="protein sequence ID" value="KAG8503677.1"/>
    <property type="molecule type" value="Genomic_DNA"/>
</dbReference>
<dbReference type="AlphaFoldDB" id="A0A8J6D9S1"/>
<dbReference type="Pfam" id="PF13193">
    <property type="entry name" value="AMP-binding_C"/>
    <property type="match status" value="1"/>
</dbReference>
<dbReference type="PANTHER" id="PTHR24096:SF362">
    <property type="entry name" value="4-COUMARATE--COA LIGASE-LIKE 9"/>
    <property type="match status" value="1"/>
</dbReference>
<evidence type="ECO:0000256" key="1">
    <source>
        <dbReference type="ARBA" id="ARBA00006432"/>
    </source>
</evidence>
<evidence type="ECO:0008006" key="8">
    <source>
        <dbReference type="Google" id="ProtNLM"/>
    </source>
</evidence>
<keyword evidence="3" id="KW-1133">Transmembrane helix</keyword>
<dbReference type="Proteomes" id="UP000701853">
    <property type="component" value="Chromosome 1"/>
</dbReference>
<feature type="transmembrane region" description="Helical" evidence="3">
    <location>
        <begin position="521"/>
        <end position="538"/>
    </location>
</feature>
<dbReference type="InterPro" id="IPR025110">
    <property type="entry name" value="AMP-bd_C"/>
</dbReference>
<keyword evidence="3" id="KW-0472">Membrane</keyword>
<dbReference type="Gene3D" id="3.40.50.12780">
    <property type="entry name" value="N-terminal domain of ligase-like"/>
    <property type="match status" value="1"/>
</dbReference>
<evidence type="ECO:0000313" key="7">
    <source>
        <dbReference type="Proteomes" id="UP000701853"/>
    </source>
</evidence>
<dbReference type="OrthoDB" id="10253869at2759"/>
<dbReference type="GO" id="GO:0016405">
    <property type="term" value="F:CoA-ligase activity"/>
    <property type="evidence" value="ECO:0007669"/>
    <property type="project" value="TreeGrafter"/>
</dbReference>
<dbReference type="Pfam" id="PF00501">
    <property type="entry name" value="AMP-binding"/>
    <property type="match status" value="1"/>
</dbReference>
<keyword evidence="3" id="KW-0812">Transmembrane</keyword>
<dbReference type="InterPro" id="IPR042099">
    <property type="entry name" value="ANL_N_sf"/>
</dbReference>
<dbReference type="PROSITE" id="PS00455">
    <property type="entry name" value="AMP_BINDING"/>
    <property type="match status" value="1"/>
</dbReference>
<gene>
    <name evidence="6" type="ORF">CXB51_001649</name>
</gene>
<reference evidence="6 7" key="1">
    <citation type="journal article" date="2021" name="bioRxiv">
        <title>The Gossypium anomalum genome as a resource for cotton improvement and evolutionary analysis of hybrid incompatibility.</title>
        <authorList>
            <person name="Grover C.E."/>
            <person name="Yuan D."/>
            <person name="Arick M.A."/>
            <person name="Miller E.R."/>
            <person name="Hu G."/>
            <person name="Peterson D.G."/>
            <person name="Wendel J.F."/>
            <person name="Udall J.A."/>
        </authorList>
    </citation>
    <scope>NUCLEOTIDE SEQUENCE [LARGE SCALE GENOMIC DNA]</scope>
    <source>
        <strain evidence="6">JFW-Udall</strain>
        <tissue evidence="6">Leaf</tissue>
    </source>
</reference>
<comment type="similarity">
    <text evidence="1">Belongs to the ATP-dependent AMP-binding enzyme family.</text>
</comment>
<dbReference type="SUPFAM" id="SSF56801">
    <property type="entry name" value="Acetyl-CoA synthetase-like"/>
    <property type="match status" value="1"/>
</dbReference>
<keyword evidence="7" id="KW-1185">Reference proteome</keyword>
<accession>A0A8J6D9S1</accession>
<evidence type="ECO:0000259" key="4">
    <source>
        <dbReference type="Pfam" id="PF00501"/>
    </source>
</evidence>
<protein>
    <recommendedName>
        <fullName evidence="8">AMP-dependent synthetase/ligase domain-containing protein</fullName>
    </recommendedName>
</protein>
<comment type="caution">
    <text evidence="6">The sequence shown here is derived from an EMBL/GenBank/DDBJ whole genome shotgun (WGS) entry which is preliminary data.</text>
</comment>
<organism evidence="6 7">
    <name type="scientific">Gossypium anomalum</name>
    <dbReference type="NCBI Taxonomy" id="47600"/>
    <lineage>
        <taxon>Eukaryota</taxon>
        <taxon>Viridiplantae</taxon>
        <taxon>Streptophyta</taxon>
        <taxon>Embryophyta</taxon>
        <taxon>Tracheophyta</taxon>
        <taxon>Spermatophyta</taxon>
        <taxon>Magnoliopsida</taxon>
        <taxon>eudicotyledons</taxon>
        <taxon>Gunneridae</taxon>
        <taxon>Pentapetalae</taxon>
        <taxon>rosids</taxon>
        <taxon>malvids</taxon>
        <taxon>Malvales</taxon>
        <taxon>Malvaceae</taxon>
        <taxon>Malvoideae</taxon>
        <taxon>Gossypium</taxon>
    </lineage>
</organism>
<evidence type="ECO:0000256" key="2">
    <source>
        <dbReference type="ARBA" id="ARBA00022598"/>
    </source>
</evidence>
<evidence type="ECO:0000256" key="3">
    <source>
        <dbReference type="SAM" id="Phobius"/>
    </source>
</evidence>
<evidence type="ECO:0000313" key="6">
    <source>
        <dbReference type="EMBL" id="KAG8503677.1"/>
    </source>
</evidence>
<feature type="domain" description="AMP-binding enzyme C-terminal" evidence="5">
    <location>
        <begin position="449"/>
        <end position="502"/>
    </location>
</feature>
<dbReference type="InterPro" id="IPR045851">
    <property type="entry name" value="AMP-bd_C_sf"/>
</dbReference>
<dbReference type="Gene3D" id="3.30.300.30">
    <property type="match status" value="1"/>
</dbReference>
<keyword evidence="2" id="KW-0436">Ligase</keyword>
<evidence type="ECO:0000259" key="5">
    <source>
        <dbReference type="Pfam" id="PF13193"/>
    </source>
</evidence>
<feature type="domain" description="AMP-dependent synthetase/ligase" evidence="4">
    <location>
        <begin position="51"/>
        <end position="313"/>
    </location>
</feature>
<dbReference type="PANTHER" id="PTHR24096">
    <property type="entry name" value="LONG-CHAIN-FATTY-ACID--COA LIGASE"/>
    <property type="match status" value="1"/>
</dbReference>
<name>A0A8J6D9S1_9ROSI</name>
<dbReference type="InterPro" id="IPR020845">
    <property type="entry name" value="AMP-binding_CS"/>
</dbReference>
<dbReference type="InterPro" id="IPR000873">
    <property type="entry name" value="AMP-dep_synth/lig_dom"/>
</dbReference>
<sequence length="564" mass="62805">MANAVDPNSGFCSKTMMFHSLRPPVPLPPEPAPVSLTDFIFSLFNSSPPSPTAAAIIDADTRRRVLYPELVFRLENLASSLRAQFGLSKGDCALVFSPNNIYTPILYLSLFSLGVVISPINPSATVPEIQHQIRLSKPVIAFASSDSAHKLPLLKHGIVNIDSVEFESLMETQRGKKERAVIKVKQSDVATILYSSGTTGPVKGVALTHRNWTANIAGGMRPVRTIQTVGYCTVPLFHAYGMVLSLKLMASGECLVITGGNRRFDMRKMYSVIEEYRVSQLALAPPLVVTMAGDAEVMDGYDLSSLEVVIGGELSYGLTETTGRVFATLGPDETRTEGATGKLMGIVKPKWWILKPGSFGSGALVMKGYVDDEEATIAVLDRGGWLRTGDLCYINNQGYLFFVDRIQELIKYKGYQDHSSFTFKGIFKKIMVMDWALMEQVAPAELEHLLNGQVPVAFVVKQPGNNIDGSEIKDFVAKQVSHYKRIQRVIFIDWLPRNASGKVLRKELVIKLSTPTPSCKFLTLFTFLYYIYFYLYPLNLHIKRKICHLYCCRNLLQYVYLHIV</sequence>
<proteinExistence type="inferred from homology"/>